<dbReference type="Proteomes" id="UP000031668">
    <property type="component" value="Unassembled WGS sequence"/>
</dbReference>
<protein>
    <submittedName>
        <fullName evidence="1">Uncharacterized protein</fullName>
    </submittedName>
</protein>
<organism evidence="1 2">
    <name type="scientific">Thelohanellus kitauei</name>
    <name type="common">Myxosporean</name>
    <dbReference type="NCBI Taxonomy" id="669202"/>
    <lineage>
        <taxon>Eukaryota</taxon>
        <taxon>Metazoa</taxon>
        <taxon>Cnidaria</taxon>
        <taxon>Myxozoa</taxon>
        <taxon>Myxosporea</taxon>
        <taxon>Bivalvulida</taxon>
        <taxon>Platysporina</taxon>
        <taxon>Myxobolidae</taxon>
        <taxon>Thelohanellus</taxon>
    </lineage>
</organism>
<evidence type="ECO:0000313" key="1">
    <source>
        <dbReference type="EMBL" id="KII72131.1"/>
    </source>
</evidence>
<comment type="caution">
    <text evidence="1">The sequence shown here is derived from an EMBL/GenBank/DDBJ whole genome shotgun (WGS) entry which is preliminary data.</text>
</comment>
<gene>
    <name evidence="1" type="ORF">RF11_13029</name>
</gene>
<name>A0A0C2MXU7_THEKT</name>
<dbReference type="EMBL" id="JWZT01001384">
    <property type="protein sequence ID" value="KII72131.1"/>
    <property type="molecule type" value="Genomic_DNA"/>
</dbReference>
<sequence>MLLAETDDQIKGLQEKLNSVQSVSEWLALNKQIYVSKLYKARYCKKFDKSKESDRPLSKPVLEQEDIHILLRHIQIPTIWSQSSSKSDQYIFFTTLECDEYFFTSEVFLASNGSPAVEMSYVEMKISEKTPEFVVSVYFTRANFSKVFSSDGSLIKKSDKTLQFYPFLKGTIKIQEIKDHYDPSGIFKLHPIKTTETDENYSNAAEYKNIEKVYKDIDNILVTPKYGACCAFIVSKLNRSESLFIGKFVVCFPLIFVQRRTYLQKRCHEGKVSLLRRP</sequence>
<keyword evidence="2" id="KW-1185">Reference proteome</keyword>
<reference evidence="1 2" key="1">
    <citation type="journal article" date="2014" name="Genome Biol. Evol.">
        <title>The genome of the myxosporean Thelohanellus kitauei shows adaptations to nutrient acquisition within its fish host.</title>
        <authorList>
            <person name="Yang Y."/>
            <person name="Xiong J."/>
            <person name="Zhou Z."/>
            <person name="Huo F."/>
            <person name="Miao W."/>
            <person name="Ran C."/>
            <person name="Liu Y."/>
            <person name="Zhang J."/>
            <person name="Feng J."/>
            <person name="Wang M."/>
            <person name="Wang M."/>
            <person name="Wang L."/>
            <person name="Yao B."/>
        </authorList>
    </citation>
    <scope>NUCLEOTIDE SEQUENCE [LARGE SCALE GENOMIC DNA]</scope>
    <source>
        <strain evidence="1">Wuqing</strain>
    </source>
</reference>
<proteinExistence type="predicted"/>
<accession>A0A0C2MXU7</accession>
<dbReference type="AlphaFoldDB" id="A0A0C2MXU7"/>
<evidence type="ECO:0000313" key="2">
    <source>
        <dbReference type="Proteomes" id="UP000031668"/>
    </source>
</evidence>